<evidence type="ECO:0000313" key="2">
    <source>
        <dbReference type="EMBL" id="GAA3554229.1"/>
    </source>
</evidence>
<keyword evidence="3" id="KW-1185">Reference proteome</keyword>
<feature type="domain" description="EF-hand" evidence="1">
    <location>
        <begin position="158"/>
        <end position="193"/>
    </location>
</feature>
<dbReference type="SUPFAM" id="SSF47473">
    <property type="entry name" value="EF-hand"/>
    <property type="match status" value="1"/>
</dbReference>
<evidence type="ECO:0000259" key="1">
    <source>
        <dbReference type="PROSITE" id="PS50222"/>
    </source>
</evidence>
<dbReference type="InterPro" id="IPR002048">
    <property type="entry name" value="EF_hand_dom"/>
</dbReference>
<dbReference type="SMART" id="SM00054">
    <property type="entry name" value="EFh"/>
    <property type="match status" value="3"/>
</dbReference>
<evidence type="ECO:0000313" key="3">
    <source>
        <dbReference type="Proteomes" id="UP001500630"/>
    </source>
</evidence>
<dbReference type="Gene3D" id="1.10.238.10">
    <property type="entry name" value="EF-hand"/>
    <property type="match status" value="1"/>
</dbReference>
<sequence length="207" mass="22257">MPVRASLTKGPPRLTVITQLVSGEALVAIDLLNHKLDRAFDHIDACGNGVVEREDLLGLGARILVGFGESPTSVTGASLVDSFDGIWATLSYALERDGDSGIARADFRTGMAAAFVRGDRYDPVFRPATVAVAELCDSDRDGSIRPGEFRTMLCAFGIAYDDVDEAFDRLDRTGRGSLTVDELVLAAAEFYRSEDPNAPGNWLFGPL</sequence>
<dbReference type="InterPro" id="IPR011992">
    <property type="entry name" value="EF-hand-dom_pair"/>
</dbReference>
<comment type="caution">
    <text evidence="2">The sequence shown here is derived from an EMBL/GenBank/DDBJ whole genome shotgun (WGS) entry which is preliminary data.</text>
</comment>
<gene>
    <name evidence="2" type="ORF">GCM10022419_038260</name>
</gene>
<protein>
    <recommendedName>
        <fullName evidence="1">EF-hand domain-containing protein</fullName>
    </recommendedName>
</protein>
<name>A0ABP6WR61_9ACTN</name>
<reference evidence="3" key="1">
    <citation type="journal article" date="2019" name="Int. J. Syst. Evol. Microbiol.">
        <title>The Global Catalogue of Microorganisms (GCM) 10K type strain sequencing project: providing services to taxonomists for standard genome sequencing and annotation.</title>
        <authorList>
            <consortium name="The Broad Institute Genomics Platform"/>
            <consortium name="The Broad Institute Genome Sequencing Center for Infectious Disease"/>
            <person name="Wu L."/>
            <person name="Ma J."/>
        </authorList>
    </citation>
    <scope>NUCLEOTIDE SEQUENCE [LARGE SCALE GENOMIC DNA]</scope>
    <source>
        <strain evidence="3">JCM 17326</strain>
    </source>
</reference>
<proteinExistence type="predicted"/>
<dbReference type="PROSITE" id="PS50222">
    <property type="entry name" value="EF_HAND_2"/>
    <property type="match status" value="2"/>
</dbReference>
<organism evidence="2 3">
    <name type="scientific">Nonomuraea rosea</name>
    <dbReference type="NCBI Taxonomy" id="638574"/>
    <lineage>
        <taxon>Bacteria</taxon>
        <taxon>Bacillati</taxon>
        <taxon>Actinomycetota</taxon>
        <taxon>Actinomycetes</taxon>
        <taxon>Streptosporangiales</taxon>
        <taxon>Streptosporangiaceae</taxon>
        <taxon>Nonomuraea</taxon>
    </lineage>
</organism>
<feature type="domain" description="EF-hand" evidence="1">
    <location>
        <begin position="31"/>
        <end position="66"/>
    </location>
</feature>
<dbReference type="Proteomes" id="UP001500630">
    <property type="component" value="Unassembled WGS sequence"/>
</dbReference>
<accession>A0ABP6WR61</accession>
<dbReference type="EMBL" id="BAABDQ010000007">
    <property type="protein sequence ID" value="GAA3554229.1"/>
    <property type="molecule type" value="Genomic_DNA"/>
</dbReference>